<dbReference type="Proteomes" id="UP000319976">
    <property type="component" value="Chromosome"/>
</dbReference>
<keyword evidence="2" id="KW-0812">Transmembrane</keyword>
<keyword evidence="2" id="KW-0472">Membrane</keyword>
<reference evidence="4 5" key="1">
    <citation type="submission" date="2019-02" db="EMBL/GenBank/DDBJ databases">
        <title>Deep-cultivation of Planctomycetes and their phenomic and genomic characterization uncovers novel biology.</title>
        <authorList>
            <person name="Wiegand S."/>
            <person name="Jogler M."/>
            <person name="Boedeker C."/>
            <person name="Pinto D."/>
            <person name="Vollmers J."/>
            <person name="Rivas-Marin E."/>
            <person name="Kohn T."/>
            <person name="Peeters S.H."/>
            <person name="Heuer A."/>
            <person name="Rast P."/>
            <person name="Oberbeckmann S."/>
            <person name="Bunk B."/>
            <person name="Jeske O."/>
            <person name="Meyerdierks A."/>
            <person name="Storesund J.E."/>
            <person name="Kallscheuer N."/>
            <person name="Luecker S."/>
            <person name="Lage O.M."/>
            <person name="Pohl T."/>
            <person name="Merkel B.J."/>
            <person name="Hornburger P."/>
            <person name="Mueller R.-W."/>
            <person name="Bruemmer F."/>
            <person name="Labrenz M."/>
            <person name="Spormann A.M."/>
            <person name="Op den Camp H."/>
            <person name="Overmann J."/>
            <person name="Amann R."/>
            <person name="Jetten M.S.M."/>
            <person name="Mascher T."/>
            <person name="Medema M.H."/>
            <person name="Devos D.P."/>
            <person name="Kaster A.-K."/>
            <person name="Ovreas L."/>
            <person name="Rohde M."/>
            <person name="Galperin M.Y."/>
            <person name="Jogler C."/>
        </authorList>
    </citation>
    <scope>NUCLEOTIDE SEQUENCE [LARGE SCALE GENOMIC DNA]</scope>
    <source>
        <strain evidence="4 5">V22</strain>
    </source>
</reference>
<evidence type="ECO:0000256" key="1">
    <source>
        <dbReference type="ARBA" id="ARBA00022679"/>
    </source>
</evidence>
<dbReference type="PANTHER" id="PTHR46401">
    <property type="entry name" value="GLYCOSYLTRANSFERASE WBBK-RELATED"/>
    <property type="match status" value="1"/>
</dbReference>
<dbReference type="EMBL" id="CP036316">
    <property type="protein sequence ID" value="QDT64283.1"/>
    <property type="molecule type" value="Genomic_DNA"/>
</dbReference>
<organism evidence="4 5">
    <name type="scientific">Calycomorphotria hydatis</name>
    <dbReference type="NCBI Taxonomy" id="2528027"/>
    <lineage>
        <taxon>Bacteria</taxon>
        <taxon>Pseudomonadati</taxon>
        <taxon>Planctomycetota</taxon>
        <taxon>Planctomycetia</taxon>
        <taxon>Planctomycetales</taxon>
        <taxon>Planctomycetaceae</taxon>
        <taxon>Calycomorphotria</taxon>
    </lineage>
</organism>
<dbReference type="GO" id="GO:0016757">
    <property type="term" value="F:glycosyltransferase activity"/>
    <property type="evidence" value="ECO:0007669"/>
    <property type="project" value="TreeGrafter"/>
</dbReference>
<dbReference type="Pfam" id="PF13579">
    <property type="entry name" value="Glyco_trans_4_4"/>
    <property type="match status" value="1"/>
</dbReference>
<dbReference type="Pfam" id="PF13692">
    <property type="entry name" value="Glyco_trans_1_4"/>
    <property type="match status" value="1"/>
</dbReference>
<keyword evidence="1 4" id="KW-0808">Transferase</keyword>
<dbReference type="SUPFAM" id="SSF53756">
    <property type="entry name" value="UDP-Glycosyltransferase/glycogen phosphorylase"/>
    <property type="match status" value="1"/>
</dbReference>
<evidence type="ECO:0000313" key="5">
    <source>
        <dbReference type="Proteomes" id="UP000319976"/>
    </source>
</evidence>
<dbReference type="CDD" id="cd03794">
    <property type="entry name" value="GT4_WbuB-like"/>
    <property type="match status" value="1"/>
</dbReference>
<dbReference type="KEGG" id="chya:V22_15150"/>
<dbReference type="InterPro" id="IPR028098">
    <property type="entry name" value="Glyco_trans_4-like_N"/>
</dbReference>
<evidence type="ECO:0000256" key="2">
    <source>
        <dbReference type="SAM" id="Phobius"/>
    </source>
</evidence>
<feature type="transmembrane region" description="Helical" evidence="2">
    <location>
        <begin position="79"/>
        <end position="98"/>
    </location>
</feature>
<dbReference type="PANTHER" id="PTHR46401:SF2">
    <property type="entry name" value="GLYCOSYLTRANSFERASE WBBK-RELATED"/>
    <property type="match status" value="1"/>
</dbReference>
<proteinExistence type="predicted"/>
<gene>
    <name evidence="4" type="ORF">V22_15150</name>
</gene>
<dbReference type="Gene3D" id="3.40.50.2000">
    <property type="entry name" value="Glycogen Phosphorylase B"/>
    <property type="match status" value="2"/>
</dbReference>
<accession>A0A517T7C7</accession>
<keyword evidence="2" id="KW-1133">Transmembrane helix</keyword>
<dbReference type="AlphaFoldDB" id="A0A517T7C7"/>
<dbReference type="GO" id="GO:0009103">
    <property type="term" value="P:lipopolysaccharide biosynthetic process"/>
    <property type="evidence" value="ECO:0007669"/>
    <property type="project" value="TreeGrafter"/>
</dbReference>
<evidence type="ECO:0000313" key="4">
    <source>
        <dbReference type="EMBL" id="QDT64283.1"/>
    </source>
</evidence>
<feature type="domain" description="Glycosyltransferase subfamily 4-like N-terminal" evidence="3">
    <location>
        <begin position="24"/>
        <end position="197"/>
    </location>
</feature>
<protein>
    <submittedName>
        <fullName evidence="4">Putative glycosyl transferase</fullName>
    </submittedName>
</protein>
<evidence type="ECO:0000259" key="3">
    <source>
        <dbReference type="Pfam" id="PF13579"/>
    </source>
</evidence>
<name>A0A517T7C7_9PLAN</name>
<sequence>MRRPRAIVLNRNYPPEHGATGPLLREWCTALSDQWDITLIVGPSSNTALDSTKAPEKSNLPAPKVIRVWGTRFNTSTMLGRFCNLITYYLAAFFVAFLQRRADVVLVQTDPPFLCLAGMLLKLAHRCRLVIVLQDIHPEIGIAIGRIRKGLLTDALQFLFGLAYRSADEIWTPSHDMQSYVHEKYGSKLPVHCVPNWANGEHIFPIEKDKTSQFTVLYSGNIGLTQKLEQLIEAATLLEHRPDIHFQISGSGSGLSELRALLDRRSCKHITLAPPAEKNAINEHLAAADLHFIPLNPAIDRYLMPSKLYANMASGRPILLMATSNTEAAQTILDSDSGWISPPNDIAALAKCIENIAANPTEVVRRGVHAHQTFTHHYDAPIAINRIRERLNNLIALTSDDLYAPEQLNAHT</sequence>
<keyword evidence="5" id="KW-1185">Reference proteome</keyword>